<name>A0A251RS49_HELAN</name>
<dbReference type="STRING" id="4232.A0A251RS49"/>
<reference evidence="2" key="2">
    <citation type="submission" date="2017-02" db="EMBL/GenBank/DDBJ databases">
        <title>Sunflower complete genome.</title>
        <authorList>
            <person name="Langlade N."/>
            <person name="Munos S."/>
        </authorList>
    </citation>
    <scope>NUCLEOTIDE SEQUENCE [LARGE SCALE GENOMIC DNA]</scope>
    <source>
        <tissue evidence="2">Leaves</tissue>
    </source>
</reference>
<dbReference type="OMA" id="FTFYEDH"/>
<dbReference type="Gramene" id="mRNA:HanXRQr2_Chr17g0816381">
    <property type="protein sequence ID" value="CDS:HanXRQr2_Chr17g0816381.1"/>
    <property type="gene ID" value="HanXRQr2_Chr17g0816381"/>
</dbReference>
<protein>
    <recommendedName>
        <fullName evidence="4">Zinc finger, RING/FYVE/PHD-type</fullName>
    </recommendedName>
</protein>
<proteinExistence type="predicted"/>
<dbReference type="PANTHER" id="PTHR15315:SF102">
    <property type="entry name" value="RING-TYPE DOMAIN-CONTAINING PROTEIN"/>
    <property type="match status" value="1"/>
</dbReference>
<evidence type="ECO:0000313" key="1">
    <source>
        <dbReference type="EMBL" id="KAF5756581.1"/>
    </source>
</evidence>
<reference evidence="1" key="3">
    <citation type="submission" date="2020-06" db="EMBL/GenBank/DDBJ databases">
        <title>Helianthus annuus Genome sequencing and assembly Release 2.</title>
        <authorList>
            <person name="Gouzy J."/>
            <person name="Langlade N."/>
            <person name="Munos S."/>
        </authorList>
    </citation>
    <scope>NUCLEOTIDE SEQUENCE</scope>
    <source>
        <tissue evidence="1">Leaves</tissue>
    </source>
</reference>
<dbReference type="AlphaFoldDB" id="A0A251RS49"/>
<accession>A0A251RS49</accession>
<evidence type="ECO:0000313" key="3">
    <source>
        <dbReference type="Proteomes" id="UP000215914"/>
    </source>
</evidence>
<evidence type="ECO:0008006" key="4">
    <source>
        <dbReference type="Google" id="ProtNLM"/>
    </source>
</evidence>
<dbReference type="EMBL" id="CM007906">
    <property type="protein sequence ID" value="OTF87298.1"/>
    <property type="molecule type" value="Genomic_DNA"/>
</dbReference>
<dbReference type="InParanoid" id="A0A251RS49"/>
<sequence>MMKLLYGRRTRSLSCPFCRVSLKRVDSSELWVYVDQKEAIDMATITRENLKRLFMYIDNLPLTQILTPMTRI</sequence>
<gene>
    <name evidence="2" type="ORF">HannXRQ_Chr17g0560231</name>
    <name evidence="1" type="ORF">HanXRQr2_Chr17g0816381</name>
</gene>
<dbReference type="Proteomes" id="UP000215914">
    <property type="component" value="Chromosome 17"/>
</dbReference>
<organism evidence="2 3">
    <name type="scientific">Helianthus annuus</name>
    <name type="common">Common sunflower</name>
    <dbReference type="NCBI Taxonomy" id="4232"/>
    <lineage>
        <taxon>Eukaryota</taxon>
        <taxon>Viridiplantae</taxon>
        <taxon>Streptophyta</taxon>
        <taxon>Embryophyta</taxon>
        <taxon>Tracheophyta</taxon>
        <taxon>Spermatophyta</taxon>
        <taxon>Magnoliopsida</taxon>
        <taxon>eudicotyledons</taxon>
        <taxon>Gunneridae</taxon>
        <taxon>Pentapetalae</taxon>
        <taxon>asterids</taxon>
        <taxon>campanulids</taxon>
        <taxon>Asterales</taxon>
        <taxon>Asteraceae</taxon>
        <taxon>Asteroideae</taxon>
        <taxon>Heliantheae alliance</taxon>
        <taxon>Heliantheae</taxon>
        <taxon>Helianthus</taxon>
    </lineage>
</organism>
<reference evidence="1 3" key="1">
    <citation type="journal article" date="2017" name="Nature">
        <title>The sunflower genome provides insights into oil metabolism, flowering and Asterid evolution.</title>
        <authorList>
            <person name="Badouin H."/>
            <person name="Gouzy J."/>
            <person name="Grassa C.J."/>
            <person name="Murat F."/>
            <person name="Staton S.E."/>
            <person name="Cottret L."/>
            <person name="Lelandais-Briere C."/>
            <person name="Owens G.L."/>
            <person name="Carrere S."/>
            <person name="Mayjonade B."/>
            <person name="Legrand L."/>
            <person name="Gill N."/>
            <person name="Kane N.C."/>
            <person name="Bowers J.E."/>
            <person name="Hubner S."/>
            <person name="Bellec A."/>
            <person name="Berard A."/>
            <person name="Berges H."/>
            <person name="Blanchet N."/>
            <person name="Boniface M.C."/>
            <person name="Brunel D."/>
            <person name="Catrice O."/>
            <person name="Chaidir N."/>
            <person name="Claudel C."/>
            <person name="Donnadieu C."/>
            <person name="Faraut T."/>
            <person name="Fievet G."/>
            <person name="Helmstetter N."/>
            <person name="King M."/>
            <person name="Knapp S.J."/>
            <person name="Lai Z."/>
            <person name="Le Paslier M.C."/>
            <person name="Lippi Y."/>
            <person name="Lorenzon L."/>
            <person name="Mandel J.R."/>
            <person name="Marage G."/>
            <person name="Marchand G."/>
            <person name="Marquand E."/>
            <person name="Bret-Mestries E."/>
            <person name="Morien E."/>
            <person name="Nambeesan S."/>
            <person name="Nguyen T."/>
            <person name="Pegot-Espagnet P."/>
            <person name="Pouilly N."/>
            <person name="Raftis F."/>
            <person name="Sallet E."/>
            <person name="Schiex T."/>
            <person name="Thomas J."/>
            <person name="Vandecasteele C."/>
            <person name="Vares D."/>
            <person name="Vear F."/>
            <person name="Vautrin S."/>
            <person name="Crespi M."/>
            <person name="Mangin B."/>
            <person name="Burke J.M."/>
            <person name="Salse J."/>
            <person name="Munos S."/>
            <person name="Vincourt P."/>
            <person name="Rieseberg L.H."/>
            <person name="Langlade N.B."/>
        </authorList>
    </citation>
    <scope>NUCLEOTIDE SEQUENCE [LARGE SCALE GENOMIC DNA]</scope>
    <source>
        <strain evidence="3">cv. SF193</strain>
        <tissue evidence="1">Leaves</tissue>
    </source>
</reference>
<evidence type="ECO:0000313" key="2">
    <source>
        <dbReference type="EMBL" id="OTF87298.1"/>
    </source>
</evidence>
<keyword evidence="3" id="KW-1185">Reference proteome</keyword>
<dbReference type="EMBL" id="MNCJ02000332">
    <property type="protein sequence ID" value="KAF5756581.1"/>
    <property type="molecule type" value="Genomic_DNA"/>
</dbReference>
<dbReference type="PANTHER" id="PTHR15315">
    <property type="entry name" value="RING FINGER PROTEIN 41, 151"/>
    <property type="match status" value="1"/>
</dbReference>